<dbReference type="InterPro" id="IPR050685">
    <property type="entry name" value="LDLR"/>
</dbReference>
<dbReference type="SUPFAM" id="SSF57424">
    <property type="entry name" value="LDL receptor-like module"/>
    <property type="match status" value="3"/>
</dbReference>
<feature type="disulfide bond" evidence="8">
    <location>
        <begin position="30"/>
        <end position="48"/>
    </location>
</feature>
<dbReference type="Gene3D" id="4.10.400.10">
    <property type="entry name" value="Low-density Lipoprotein Receptor"/>
    <property type="match status" value="3"/>
</dbReference>
<dbReference type="Pfam" id="PF00057">
    <property type="entry name" value="Ldl_recept_a"/>
    <property type="match status" value="3"/>
</dbReference>
<comment type="caution">
    <text evidence="8">Lacks conserved residue(s) required for the propagation of feature annotation.</text>
</comment>
<evidence type="ECO:0000313" key="12">
    <source>
        <dbReference type="Proteomes" id="UP000008068"/>
    </source>
</evidence>
<keyword evidence="5" id="KW-1133">Transmembrane helix</keyword>
<comment type="subcellular location">
    <subcellularLocation>
        <location evidence="2">Endomembrane system</location>
    </subcellularLocation>
    <subcellularLocation>
        <location evidence="1">Membrane</location>
        <topology evidence="1">Single-pass membrane protein</topology>
    </subcellularLocation>
</comment>
<protein>
    <submittedName>
        <fullName evidence="11">Uncharacterized protein</fullName>
    </submittedName>
</protein>
<feature type="compositionally biased region" description="Low complexity" evidence="9">
    <location>
        <begin position="192"/>
        <end position="209"/>
    </location>
</feature>
<dbReference type="GO" id="GO:0012505">
    <property type="term" value="C:endomembrane system"/>
    <property type="evidence" value="ECO:0007669"/>
    <property type="project" value="UniProtKB-SubCell"/>
</dbReference>
<gene>
    <name evidence="11" type="ORF">CAEBREN_10644</name>
</gene>
<dbReference type="InterPro" id="IPR023415">
    <property type="entry name" value="LDLR_class-A_CS"/>
</dbReference>
<dbReference type="InParanoid" id="G0MB11"/>
<accession>G0MB11</accession>
<evidence type="ECO:0000256" key="4">
    <source>
        <dbReference type="ARBA" id="ARBA00022737"/>
    </source>
</evidence>
<keyword evidence="7 8" id="KW-1015">Disulfide bond</keyword>
<dbReference type="SMART" id="SM00192">
    <property type="entry name" value="LDLa"/>
    <property type="match status" value="3"/>
</dbReference>
<evidence type="ECO:0000256" key="1">
    <source>
        <dbReference type="ARBA" id="ARBA00004167"/>
    </source>
</evidence>
<dbReference type="GO" id="GO:0016192">
    <property type="term" value="P:vesicle-mediated transport"/>
    <property type="evidence" value="ECO:0007669"/>
    <property type="project" value="UniProtKB-ARBA"/>
</dbReference>
<dbReference type="eggNOG" id="ENOG502QSXS">
    <property type="taxonomic scope" value="Eukaryota"/>
</dbReference>
<keyword evidence="10" id="KW-0732">Signal</keyword>
<dbReference type="AlphaFoldDB" id="G0MB11"/>
<dbReference type="Proteomes" id="UP000008068">
    <property type="component" value="Unassembled WGS sequence"/>
</dbReference>
<dbReference type="PROSITE" id="PS01209">
    <property type="entry name" value="LDLRA_1"/>
    <property type="match status" value="2"/>
</dbReference>
<dbReference type="PANTHER" id="PTHR24270:SF62">
    <property type="entry name" value="LOW-DENSITY LIPOPROTEIN RECEPTOR-RELATED PROTEIN 2"/>
    <property type="match status" value="1"/>
</dbReference>
<dbReference type="CDD" id="cd00112">
    <property type="entry name" value="LDLa"/>
    <property type="match status" value="3"/>
</dbReference>
<feature type="disulfide bond" evidence="8">
    <location>
        <begin position="23"/>
        <end position="35"/>
    </location>
</feature>
<keyword evidence="6" id="KW-0472">Membrane</keyword>
<feature type="compositionally biased region" description="Low complexity" evidence="9">
    <location>
        <begin position="225"/>
        <end position="272"/>
    </location>
</feature>
<evidence type="ECO:0000256" key="9">
    <source>
        <dbReference type="SAM" id="MobiDB-lite"/>
    </source>
</evidence>
<dbReference type="HOGENOM" id="CLU_710230_0_0_1"/>
<dbReference type="OrthoDB" id="10017719at2759"/>
<evidence type="ECO:0000256" key="2">
    <source>
        <dbReference type="ARBA" id="ARBA00004308"/>
    </source>
</evidence>
<evidence type="ECO:0000256" key="7">
    <source>
        <dbReference type="ARBA" id="ARBA00023157"/>
    </source>
</evidence>
<dbReference type="STRING" id="135651.G0MB11"/>
<dbReference type="FunCoup" id="G0MB11">
    <property type="interactions" value="1113"/>
</dbReference>
<evidence type="ECO:0000256" key="8">
    <source>
        <dbReference type="PROSITE-ProRule" id="PRU00124"/>
    </source>
</evidence>
<dbReference type="OMA" id="RCITNDW"/>
<reference evidence="12" key="1">
    <citation type="submission" date="2011-07" db="EMBL/GenBank/DDBJ databases">
        <authorList>
            <consortium name="Caenorhabditis brenneri Sequencing and Analysis Consortium"/>
            <person name="Wilson R.K."/>
        </authorList>
    </citation>
    <scope>NUCLEOTIDE SEQUENCE [LARGE SCALE GENOMIC DNA]</scope>
    <source>
        <strain evidence="12">PB2801</strain>
    </source>
</reference>
<feature type="disulfide bond" evidence="8">
    <location>
        <begin position="91"/>
        <end position="106"/>
    </location>
</feature>
<proteinExistence type="predicted"/>
<dbReference type="EMBL" id="GL379788">
    <property type="protein sequence ID" value="EGT40744.1"/>
    <property type="molecule type" value="Genomic_DNA"/>
</dbReference>
<feature type="chain" id="PRO_5003403707" evidence="10">
    <location>
        <begin position="19"/>
        <end position="389"/>
    </location>
</feature>
<evidence type="ECO:0000256" key="3">
    <source>
        <dbReference type="ARBA" id="ARBA00022692"/>
    </source>
</evidence>
<feature type="disulfide bond" evidence="8">
    <location>
        <begin position="158"/>
        <end position="173"/>
    </location>
</feature>
<dbReference type="InterPro" id="IPR002172">
    <property type="entry name" value="LDrepeatLR_classA_rpt"/>
</dbReference>
<evidence type="ECO:0000256" key="5">
    <source>
        <dbReference type="ARBA" id="ARBA00022989"/>
    </source>
</evidence>
<dbReference type="InterPro" id="IPR036055">
    <property type="entry name" value="LDL_receptor-like_sf"/>
</dbReference>
<dbReference type="GO" id="GO:0005886">
    <property type="term" value="C:plasma membrane"/>
    <property type="evidence" value="ECO:0007669"/>
    <property type="project" value="TreeGrafter"/>
</dbReference>
<evidence type="ECO:0000256" key="10">
    <source>
        <dbReference type="SAM" id="SignalP"/>
    </source>
</evidence>
<feature type="region of interest" description="Disordered" evidence="9">
    <location>
        <begin position="191"/>
        <end position="276"/>
    </location>
</feature>
<organism evidence="12">
    <name type="scientific">Caenorhabditis brenneri</name>
    <name type="common">Nematode worm</name>
    <dbReference type="NCBI Taxonomy" id="135651"/>
    <lineage>
        <taxon>Eukaryota</taxon>
        <taxon>Metazoa</taxon>
        <taxon>Ecdysozoa</taxon>
        <taxon>Nematoda</taxon>
        <taxon>Chromadorea</taxon>
        <taxon>Rhabditida</taxon>
        <taxon>Rhabditina</taxon>
        <taxon>Rhabditomorpha</taxon>
        <taxon>Rhabditoidea</taxon>
        <taxon>Rhabditidae</taxon>
        <taxon>Peloderinae</taxon>
        <taxon>Caenorhabditis</taxon>
    </lineage>
</organism>
<name>G0MB11_CAEBE</name>
<dbReference type="PRINTS" id="PR00261">
    <property type="entry name" value="LDLRECEPTOR"/>
</dbReference>
<evidence type="ECO:0000313" key="11">
    <source>
        <dbReference type="EMBL" id="EGT40744.1"/>
    </source>
</evidence>
<sequence length="389" mass="42876">MNFLLTLIYFSLFFTTESSNEACDDGQFRCNDGRCITNDWVCDGARDCTDGSDEVHEACDRHLNKNSSCFGNQPECKKHGLARCIPHEWLCDGHPDCDAGEDEFNCTSIDWFRHPESLMRKYQSQLAEKSTTKYFGYCQEDEYRCESSGNCLKRNQVCDGKLDCGDGEDERNCTTRAGNATNSTDRLISNRTTTTTTILPKTTATTRTTTAEKSDLKTLLMPVPSSSTSTLRSTTTTTTSTTTAPSTTSATTTEKSTTTSTTTTSSTTTTTTQKPSVPPAVPIFYLLLTSSTSSYVLPKTTPLPSPTTQKVVARTFASQLHTTQPPKIVVKLLNDSWSNSTTDKKLGTENLTTRASVNRYGRKGIVDPVRFVKGVPIEPVNYHNMTIDD</sequence>
<dbReference type="PROSITE" id="PS50068">
    <property type="entry name" value="LDLRA_2"/>
    <property type="match status" value="3"/>
</dbReference>
<evidence type="ECO:0000256" key="6">
    <source>
        <dbReference type="ARBA" id="ARBA00023136"/>
    </source>
</evidence>
<keyword evidence="12" id="KW-1185">Reference proteome</keyword>
<keyword evidence="3" id="KW-0812">Transmembrane</keyword>
<keyword evidence="4" id="KW-0677">Repeat</keyword>
<dbReference type="PANTHER" id="PTHR24270">
    <property type="entry name" value="LOW-DENSITY LIPOPROTEIN RECEPTOR-RELATED"/>
    <property type="match status" value="1"/>
</dbReference>
<feature type="signal peptide" evidence="10">
    <location>
        <begin position="1"/>
        <end position="18"/>
    </location>
</feature>